<reference evidence="3" key="2">
    <citation type="journal article" date="2022" name="Nat. Biotechnol.">
        <title>Carbon-negative production of acetone and isopropanol by gas fermentation at industrial pilot scale.</title>
        <authorList>
            <person name="Liew F.E."/>
            <person name="Nogle R."/>
            <person name="Abdalla T."/>
            <person name="Rasor B.J."/>
            <person name="Canter C."/>
            <person name="Jensen R.O."/>
            <person name="Wang L."/>
            <person name="Strutz J."/>
            <person name="Chirania P."/>
            <person name="De Tissera S."/>
            <person name="Mueller A.P."/>
            <person name="Ruan Z."/>
            <person name="Gao A."/>
            <person name="Tran L."/>
            <person name="Engle N.L."/>
            <person name="Bromley J.C."/>
            <person name="Daniell J."/>
            <person name="Conrado R."/>
            <person name="Tschaplinski T.J."/>
            <person name="Giannone R.J."/>
            <person name="Hettich R.L."/>
            <person name="Karim A.S."/>
            <person name="Simpson S.D."/>
            <person name="Brown S.D."/>
            <person name="Leang C."/>
            <person name="Jewett M.C."/>
            <person name="Kopke M."/>
        </authorList>
    </citation>
    <scope>NUCLEOTIDE SEQUENCE</scope>
    <source>
        <strain evidence="3">DJ080</strain>
    </source>
</reference>
<name>A0AAX0B6L7_CLOBE</name>
<reference evidence="3" key="1">
    <citation type="submission" date="2020-05" db="EMBL/GenBank/DDBJ databases">
        <authorList>
            <person name="Brown S."/>
            <person name="Huntemann M."/>
            <person name="Clum A."/>
            <person name="Spunde A."/>
            <person name="Palaniappan K."/>
            <person name="Ritter S."/>
            <person name="Mikhailova N."/>
            <person name="Chen I.-M."/>
            <person name="Stamatis D."/>
            <person name="Reddy T."/>
            <person name="O'Malley R."/>
            <person name="Daum C."/>
            <person name="Shapiro N."/>
            <person name="Ivanova N."/>
            <person name="Kyrpides N."/>
            <person name="Woyke T."/>
        </authorList>
    </citation>
    <scope>NUCLEOTIDE SEQUENCE</scope>
    <source>
        <strain evidence="3">DJ080</strain>
    </source>
</reference>
<accession>A0AAX0B6L7</accession>
<dbReference type="AlphaFoldDB" id="A0AAX0B6L7"/>
<keyword evidence="1" id="KW-1133">Transmembrane helix</keyword>
<dbReference type="PANTHER" id="PTHR40448:SF1">
    <property type="entry name" value="TWO-COMPONENT SENSOR HISTIDINE KINASE"/>
    <property type="match status" value="1"/>
</dbReference>
<sequence>MSFQLIISLIMNVVVYDECIKVIIIELVTLASIVIFSKANLSNTINFEKINNDISMYLISTFSMDVIIFKIILIYDDTLILKNLAITALIVTISVISHILIYNYIIREMKENQNLKVSREYNKIIDEIVQEIKQRQHDFVNYKNTILGIVEVLDEDKIGEAIRNYIKDEDIYDNKINELIYIDNVIIRSIIYRSMCKAKKSNIDFQYRIENNVLDNILSYNEISNVLNNLLNNAFEEVMKDDCSKRNIEIKILKEGKTSHLIVKNKLSDSNNVNINEMFTRGYSTKNIGTRGYGLYNVEQIITSHKGYQEVRVESKEIIFDIYFNNSSG</sequence>
<dbReference type="RefSeq" id="WP_347401613.1">
    <property type="nucleotide sequence ID" value="NZ_JABSWW010000001.1"/>
</dbReference>
<proteinExistence type="predicted"/>
<dbReference type="GO" id="GO:0016301">
    <property type="term" value="F:kinase activity"/>
    <property type="evidence" value="ECO:0007669"/>
    <property type="project" value="UniProtKB-KW"/>
</dbReference>
<feature type="domain" description="Sensor histidine kinase NatK-like C-terminal" evidence="2">
    <location>
        <begin position="222"/>
        <end position="323"/>
    </location>
</feature>
<keyword evidence="1" id="KW-0812">Transmembrane</keyword>
<feature type="transmembrane region" description="Helical" evidence="1">
    <location>
        <begin position="54"/>
        <end position="73"/>
    </location>
</feature>
<dbReference type="SUPFAM" id="SSF55874">
    <property type="entry name" value="ATPase domain of HSP90 chaperone/DNA topoisomerase II/histidine kinase"/>
    <property type="match status" value="1"/>
</dbReference>
<dbReference type="PANTHER" id="PTHR40448">
    <property type="entry name" value="TWO-COMPONENT SENSOR HISTIDINE KINASE"/>
    <property type="match status" value="1"/>
</dbReference>
<feature type="transmembrane region" description="Helical" evidence="1">
    <location>
        <begin position="85"/>
        <end position="106"/>
    </location>
</feature>
<dbReference type="Pfam" id="PF14501">
    <property type="entry name" value="HATPase_c_5"/>
    <property type="match status" value="1"/>
</dbReference>
<keyword evidence="3" id="KW-0808">Transferase</keyword>
<dbReference type="InterPro" id="IPR032834">
    <property type="entry name" value="NatK-like_C"/>
</dbReference>
<keyword evidence="1" id="KW-0472">Membrane</keyword>
<organism evidence="3 4">
    <name type="scientific">Clostridium beijerinckii</name>
    <name type="common">Clostridium MP</name>
    <dbReference type="NCBI Taxonomy" id="1520"/>
    <lineage>
        <taxon>Bacteria</taxon>
        <taxon>Bacillati</taxon>
        <taxon>Bacillota</taxon>
        <taxon>Clostridia</taxon>
        <taxon>Eubacteriales</taxon>
        <taxon>Clostridiaceae</taxon>
        <taxon>Clostridium</taxon>
    </lineage>
</organism>
<dbReference type="InterPro" id="IPR036890">
    <property type="entry name" value="HATPase_C_sf"/>
</dbReference>
<comment type="caution">
    <text evidence="3">The sequence shown here is derived from an EMBL/GenBank/DDBJ whole genome shotgun (WGS) entry which is preliminary data.</text>
</comment>
<evidence type="ECO:0000256" key="1">
    <source>
        <dbReference type="SAM" id="Phobius"/>
    </source>
</evidence>
<evidence type="ECO:0000313" key="4">
    <source>
        <dbReference type="Proteomes" id="UP001193748"/>
    </source>
</evidence>
<dbReference type="Gene3D" id="3.30.565.10">
    <property type="entry name" value="Histidine kinase-like ATPase, C-terminal domain"/>
    <property type="match status" value="1"/>
</dbReference>
<evidence type="ECO:0000259" key="2">
    <source>
        <dbReference type="Pfam" id="PF14501"/>
    </source>
</evidence>
<dbReference type="GO" id="GO:0042802">
    <property type="term" value="F:identical protein binding"/>
    <property type="evidence" value="ECO:0007669"/>
    <property type="project" value="TreeGrafter"/>
</dbReference>
<gene>
    <name evidence="3" type="ORF">B0H41_003937</name>
</gene>
<dbReference type="EMBL" id="JABSWW010000001">
    <property type="protein sequence ID" value="NRT90258.1"/>
    <property type="molecule type" value="Genomic_DNA"/>
</dbReference>
<protein>
    <submittedName>
        <fullName evidence="3">Sensor histidine kinase regulating citrate/malate metabolism</fullName>
    </submittedName>
</protein>
<dbReference type="Proteomes" id="UP001193748">
    <property type="component" value="Unassembled WGS sequence"/>
</dbReference>
<evidence type="ECO:0000313" key="3">
    <source>
        <dbReference type="EMBL" id="NRT90258.1"/>
    </source>
</evidence>
<feature type="transmembrane region" description="Helical" evidence="1">
    <location>
        <begin position="20"/>
        <end position="42"/>
    </location>
</feature>
<keyword evidence="3" id="KW-0418">Kinase</keyword>